<organism evidence="6 7">
    <name type="scientific">Marinicrinis lubricantis</name>
    <dbReference type="NCBI Taxonomy" id="2086470"/>
    <lineage>
        <taxon>Bacteria</taxon>
        <taxon>Bacillati</taxon>
        <taxon>Bacillota</taxon>
        <taxon>Bacilli</taxon>
        <taxon>Bacillales</taxon>
        <taxon>Paenibacillaceae</taxon>
    </lineage>
</organism>
<sequence>MVVSSKKGHVSKRSFLERVARMYYILGYNQQEISEQLDVGRSSVARFLSEAREEGIVQFRISSDLESWRCASLESEILKTSHLKDCVVLRSDDRSGYSFETLASTYLNSVLPTHGAVGLGWGRTLYSIGTQMHLCDPRPDVKLIQLSGGLGAKEELVPATSVIQQWSRALHGKSLFLPAPAVVSTLESKNRFLDDPSILEIIEEAKQVNAAVVGIGHTGTDATIISANLAPDLHDELASSRLAGDITFHFYDQNGHFACEQLSERVIGITPADFLRIELRIGIAHGLEKARAIRAAVHGRLVNILITTEETAKELLASD</sequence>
<dbReference type="PANTHER" id="PTHR34294">
    <property type="entry name" value="TRANSCRIPTIONAL REGULATOR-RELATED"/>
    <property type="match status" value="1"/>
</dbReference>
<keyword evidence="4" id="KW-0804">Transcription</keyword>
<evidence type="ECO:0000256" key="1">
    <source>
        <dbReference type="ARBA" id="ARBA00010466"/>
    </source>
</evidence>
<evidence type="ECO:0000256" key="3">
    <source>
        <dbReference type="ARBA" id="ARBA00023125"/>
    </source>
</evidence>
<dbReference type="RefSeq" id="WP_379896491.1">
    <property type="nucleotide sequence ID" value="NZ_CBCSCT010000005.1"/>
</dbReference>
<accession>A0ABW1IV11</accession>
<evidence type="ECO:0000313" key="6">
    <source>
        <dbReference type="EMBL" id="MFC5988960.1"/>
    </source>
</evidence>
<evidence type="ECO:0000256" key="4">
    <source>
        <dbReference type="ARBA" id="ARBA00023163"/>
    </source>
</evidence>
<protein>
    <submittedName>
        <fullName evidence="6">Sugar-binding transcriptional regulator</fullName>
    </submittedName>
</protein>
<name>A0ABW1IV11_9BACL</name>
<dbReference type="Gene3D" id="1.10.10.10">
    <property type="entry name" value="Winged helix-like DNA-binding domain superfamily/Winged helix DNA-binding domain"/>
    <property type="match status" value="1"/>
</dbReference>
<dbReference type="InterPro" id="IPR037171">
    <property type="entry name" value="NagB/RpiA_transferase-like"/>
</dbReference>
<keyword evidence="3" id="KW-0238">DNA-binding</keyword>
<proteinExistence type="inferred from homology"/>
<evidence type="ECO:0000256" key="2">
    <source>
        <dbReference type="ARBA" id="ARBA00023015"/>
    </source>
</evidence>
<dbReference type="Pfam" id="PF04198">
    <property type="entry name" value="Sugar-bind"/>
    <property type="match status" value="1"/>
</dbReference>
<dbReference type="EMBL" id="JBHSQV010000186">
    <property type="protein sequence ID" value="MFC5988960.1"/>
    <property type="molecule type" value="Genomic_DNA"/>
</dbReference>
<dbReference type="Proteomes" id="UP001596250">
    <property type="component" value="Unassembled WGS sequence"/>
</dbReference>
<evidence type="ECO:0000259" key="5">
    <source>
        <dbReference type="Pfam" id="PF04198"/>
    </source>
</evidence>
<reference evidence="7" key="1">
    <citation type="journal article" date="2019" name="Int. J. Syst. Evol. Microbiol.">
        <title>The Global Catalogue of Microorganisms (GCM) 10K type strain sequencing project: providing services to taxonomists for standard genome sequencing and annotation.</title>
        <authorList>
            <consortium name="The Broad Institute Genomics Platform"/>
            <consortium name="The Broad Institute Genome Sequencing Center for Infectious Disease"/>
            <person name="Wu L."/>
            <person name="Ma J."/>
        </authorList>
    </citation>
    <scope>NUCLEOTIDE SEQUENCE [LARGE SCALE GENOMIC DNA]</scope>
    <source>
        <strain evidence="7">CCM 8749</strain>
    </source>
</reference>
<comment type="similarity">
    <text evidence="1">Belongs to the SorC transcriptional regulatory family.</text>
</comment>
<keyword evidence="7" id="KW-1185">Reference proteome</keyword>
<dbReference type="InterPro" id="IPR007324">
    <property type="entry name" value="Sugar-bd_dom_put"/>
</dbReference>
<dbReference type="InterPro" id="IPR051054">
    <property type="entry name" value="SorC_transcr_regulators"/>
</dbReference>
<keyword evidence="2" id="KW-0805">Transcription regulation</keyword>
<dbReference type="PANTHER" id="PTHR34294:SF1">
    <property type="entry name" value="TRANSCRIPTIONAL REGULATOR LSRR"/>
    <property type="match status" value="1"/>
</dbReference>
<dbReference type="SUPFAM" id="SSF100950">
    <property type="entry name" value="NagB/RpiA/CoA transferase-like"/>
    <property type="match status" value="1"/>
</dbReference>
<evidence type="ECO:0000313" key="7">
    <source>
        <dbReference type="Proteomes" id="UP001596250"/>
    </source>
</evidence>
<dbReference type="Gene3D" id="3.40.50.1360">
    <property type="match status" value="1"/>
</dbReference>
<comment type="caution">
    <text evidence="6">The sequence shown here is derived from an EMBL/GenBank/DDBJ whole genome shotgun (WGS) entry which is preliminary data.</text>
</comment>
<gene>
    <name evidence="6" type="ORF">ACFPXP_21360</name>
</gene>
<feature type="domain" description="Sugar-binding" evidence="5">
    <location>
        <begin position="69"/>
        <end position="317"/>
    </location>
</feature>
<dbReference type="InterPro" id="IPR036388">
    <property type="entry name" value="WH-like_DNA-bd_sf"/>
</dbReference>